<dbReference type="InterPro" id="IPR033179">
    <property type="entry name" value="PSD_type2_pro"/>
</dbReference>
<feature type="domain" description="EF-hand" evidence="15">
    <location>
        <begin position="582"/>
        <end position="617"/>
    </location>
</feature>
<evidence type="ECO:0000256" key="4">
    <source>
        <dbReference type="ARBA" id="ARBA00022837"/>
    </source>
</evidence>
<feature type="compositionally biased region" description="Polar residues" evidence="13">
    <location>
        <begin position="454"/>
        <end position="474"/>
    </location>
</feature>
<dbReference type="SUPFAM" id="SSF47473">
    <property type="entry name" value="EF-hand"/>
    <property type="match status" value="1"/>
</dbReference>
<dbReference type="PANTHER" id="PTHR10067:SF17">
    <property type="entry name" value="PHOSPHATIDYLSERINE DECARBOXYLASE PROENZYME 2"/>
    <property type="match status" value="1"/>
</dbReference>
<dbReference type="Proteomes" id="UP000398389">
    <property type="component" value="Unassembled WGS sequence"/>
</dbReference>
<accession>A0A5E8BF51</accession>
<dbReference type="PROSITE" id="PS00018">
    <property type="entry name" value="EF_HAND_1"/>
    <property type="match status" value="1"/>
</dbReference>
<dbReference type="OrthoDB" id="67700at2759"/>
<comment type="domain">
    <text evidence="12">The C2 domains have an essential, but non-catalytic function. They may facilitate interactions with other proteins and are required for lipid transport function.</text>
</comment>
<dbReference type="GO" id="GO:0006646">
    <property type="term" value="P:phosphatidylethanolamine biosynthetic process"/>
    <property type="evidence" value="ECO:0007669"/>
    <property type="project" value="UniProtKB-UniRule"/>
</dbReference>
<dbReference type="EMBL" id="CABVLU010000002">
    <property type="protein sequence ID" value="VVT49372.1"/>
    <property type="molecule type" value="Genomic_DNA"/>
</dbReference>
<feature type="compositionally biased region" description="Polar residues" evidence="13">
    <location>
        <begin position="493"/>
        <end position="515"/>
    </location>
</feature>
<keyword evidence="9 12" id="KW-0456">Lyase</keyword>
<comment type="cofactor">
    <cofactor evidence="12">
        <name>pyruvate</name>
        <dbReference type="ChEBI" id="CHEBI:15361"/>
    </cofactor>
    <text evidence="12">Binds 1 pyruvoyl group covalently per subunit.</text>
</comment>
<feature type="domain" description="C2" evidence="14">
    <location>
        <begin position="316"/>
        <end position="434"/>
    </location>
</feature>
<keyword evidence="2 12" id="KW-0444">Lipid biosynthesis</keyword>
<dbReference type="InterPro" id="IPR033177">
    <property type="entry name" value="PSD-B"/>
</dbReference>
<keyword evidence="8 12" id="KW-0594">Phospholipid biosynthesis</keyword>
<comment type="subcellular location">
    <subcellularLocation>
        <location evidence="12">Golgi apparatus membrane</location>
        <topology evidence="12">Peripheral membrane protein</topology>
        <orientation evidence="12">Cytoplasmic side</orientation>
    </subcellularLocation>
    <subcellularLocation>
        <location evidence="12">Endosome membrane</location>
        <topology evidence="12">Peripheral membrane protein</topology>
        <orientation evidence="12">Cytoplasmic side</orientation>
    </subcellularLocation>
</comment>
<keyword evidence="12" id="KW-0333">Golgi apparatus</keyword>
<feature type="compositionally biased region" description="Low complexity" evidence="13">
    <location>
        <begin position="276"/>
        <end position="285"/>
    </location>
</feature>
<name>A0A5E8BF51_9ASCO</name>
<dbReference type="InterPro" id="IPR002048">
    <property type="entry name" value="EF_hand_dom"/>
</dbReference>
<dbReference type="UniPathway" id="UPA00558">
    <property type="reaction ID" value="UER00616"/>
</dbReference>
<feature type="modified residue" description="Pyruvic acid (Ser); by autocatalysis" evidence="12">
    <location>
        <position position="1068"/>
    </location>
</feature>
<keyword evidence="3 12" id="KW-0210">Decarboxylase</keyword>
<dbReference type="GO" id="GO:0016540">
    <property type="term" value="P:protein autoprocessing"/>
    <property type="evidence" value="ECO:0007669"/>
    <property type="project" value="UniProtKB-UniRule"/>
</dbReference>
<keyword evidence="12" id="KW-0967">Endosome</keyword>
<comment type="function">
    <text evidence="12">Catalyzes the formation of phosphatidylethanolamine (PtdEtn) from phosphatidylserine (PtdSer). Plays a central role in phospholipid metabolism and in the interorganelle trafficking of phosphatidylserine.</text>
</comment>
<feature type="chain" id="PRO_5023433501" description="Phosphatidylserine decarboxylase 2 beta chain" evidence="12">
    <location>
        <begin position="1"/>
        <end position="1067"/>
    </location>
</feature>
<evidence type="ECO:0000259" key="15">
    <source>
        <dbReference type="PROSITE" id="PS50222"/>
    </source>
</evidence>
<evidence type="ECO:0000256" key="3">
    <source>
        <dbReference type="ARBA" id="ARBA00022793"/>
    </source>
</evidence>
<dbReference type="GO" id="GO:0005509">
    <property type="term" value="F:calcium ion binding"/>
    <property type="evidence" value="ECO:0007669"/>
    <property type="project" value="InterPro"/>
</dbReference>
<keyword evidence="17" id="KW-1185">Reference proteome</keyword>
<dbReference type="EC" id="4.1.1.65" evidence="12"/>
<evidence type="ECO:0000256" key="12">
    <source>
        <dbReference type="HAMAP-Rule" id="MF_03209"/>
    </source>
</evidence>
<feature type="active site" description="Charge relay system; for autoendoproteolytic cleavage activity" evidence="12">
    <location>
        <position position="981"/>
    </location>
</feature>
<protein>
    <recommendedName>
        <fullName evidence="12">Phosphatidylserine decarboxylase proenzyme 2</fullName>
        <ecNumber evidence="12">4.1.1.65</ecNumber>
    </recommendedName>
    <component>
        <recommendedName>
            <fullName evidence="12">Phosphatidylserine decarboxylase 2 beta chain</fullName>
        </recommendedName>
    </component>
    <component>
        <recommendedName>
            <fullName evidence="12">Phosphatidylserine decarboxylase 2 alpha chain</fullName>
        </recommendedName>
    </component>
</protein>
<dbReference type="Pfam" id="PF00168">
    <property type="entry name" value="C2"/>
    <property type="match status" value="2"/>
</dbReference>
<feature type="compositionally biased region" description="Acidic residues" evidence="13">
    <location>
        <begin position="246"/>
        <end position="256"/>
    </location>
</feature>
<gene>
    <name evidence="12" type="primary">PSD2</name>
    <name evidence="16" type="ORF">SAPINGB_P002238</name>
</gene>
<evidence type="ECO:0000256" key="5">
    <source>
        <dbReference type="ARBA" id="ARBA00023098"/>
    </source>
</evidence>
<feature type="compositionally biased region" description="Low complexity" evidence="13">
    <location>
        <begin position="475"/>
        <end position="487"/>
    </location>
</feature>
<feature type="region of interest" description="Disordered" evidence="13">
    <location>
        <begin position="454"/>
        <end position="534"/>
    </location>
</feature>
<keyword evidence="5 12" id="KW-0443">Lipid metabolism</keyword>
<comment type="pathway">
    <text evidence="12">Phospholipid metabolism; phosphatidylethanolamine biosynthesis; phosphatidylethanolamine from CDP-diacylglycerol: step 2/2.</text>
</comment>
<dbReference type="Gene3D" id="2.60.40.150">
    <property type="entry name" value="C2 domain"/>
    <property type="match status" value="2"/>
</dbReference>
<feature type="compositionally biased region" description="Basic residues" evidence="13">
    <location>
        <begin position="295"/>
        <end position="309"/>
    </location>
</feature>
<evidence type="ECO:0000256" key="1">
    <source>
        <dbReference type="ARBA" id="ARBA00005189"/>
    </source>
</evidence>
<reference evidence="16 17" key="1">
    <citation type="submission" date="2019-09" db="EMBL/GenBank/DDBJ databases">
        <authorList>
            <person name="Brejova B."/>
        </authorList>
    </citation>
    <scope>NUCLEOTIDE SEQUENCE [LARGE SCALE GENOMIC DNA]</scope>
</reference>
<sequence length="1126" mass="127304">MRLLPGRRKKNAANTSTNKTNPVIDNCQLTLQVSVLEAQNLLTSKKNCNPYAVVHLNRFFYSTPALSKVTNPKWLADFYSPLKGLHSAPIITIVVWTKDRFKKEYIGEAEISLKDLFKNNAFKVDDPENKPSWYDLRSMKSDSKPLVGSIELKFALYHEQNLIKGEALADQGSLQTSWHKFLQAIYEEASKEPPNYDDDSDDASVDFEGQDYEHLVDTLTISNDDGYSCSDASSIASSTASSGSESDVESGFESDEQAPSISSVQDIQPLGRHESSLLPKSPKLLQVPTAESTKNRHRRHSLSRRRRSRENKETVPRGYYEFNSRSQVVGITYLEIVKATDLPPLANMTHTGFDMDPFVVTSFGKKTFRTAWRRHTLNPIFNESLMFPVMNHERGFSINFTIMDKDRITLNDHVATIDFPIQKILETAPQPDPHTLLYNIEALGVQQPHAQFSTTSIPVSQQLDSQDTDITGYNSSDSSAARASESSFLDSADTGSVPPSASSNIPKTSASSVSLNVMAPPSSMDSQRRKSRIRRRAKKTNTLIDAHMFDFVIPLMLMKTKFEGKHKPELHIRARFLPYAALRQQFWRGLIRLFDTDRSNSMNIFEIMELLDQMGATLSEKTIKSYFTRFHKRFNVDELTIDELVICLEEQILKDTVVQNHSREQEDKGNSNKSAATLPVIKEAPYVVDVDGMPTPVDKTYEDLAASDVSEILKEIYETKIENDVEERLIRVLACPFCGQPRLNNKAEIDIVTHLATCASQDWSRDNLMAMNKFVSSNQARKRWYTKMVFKVTYGNYKLGANSANILVQDRETGFIQEEKMNAYVRLGIRLLYKGLRSSRMESKRIRGILRRASFKQGRKYDDPSSVRAIEPFIKFHALDLSEVLLPLDKFKSFNEFFYRKLKPGARVLDGPDNPCIAVSPADCRSTYFNSISRATEIWIKGKEFSIERLFGDAYPEYVSKYNSGSLAIFRLAPQDYHRFHVPVNGILGAPRTIEGEYYTVNPMAIRSALDVFGENVRVLVPIHSDEFGLVMVVCVGAMMVGSTVITAKAGDRVERMEELGYFQFGGSTLVVLFEHGKIKFDRDLLDNSSQALETLVKVGMSIGHTPNVPQFERHDAHKTPNIVIE</sequence>
<dbReference type="SUPFAM" id="SSF49562">
    <property type="entry name" value="C2 domain (Calcium/lipid-binding domain, CaLB)"/>
    <property type="match status" value="2"/>
</dbReference>
<dbReference type="InterPro" id="IPR018247">
    <property type="entry name" value="EF_Hand_1_Ca_BS"/>
</dbReference>
<dbReference type="InterPro" id="IPR003817">
    <property type="entry name" value="PS_Dcarbxylase"/>
</dbReference>
<feature type="active site" description="Charge relay system; for autoendoproteolytic cleavage activity" evidence="12">
    <location>
        <position position="1068"/>
    </location>
</feature>
<organism evidence="16 17">
    <name type="scientific">Magnusiomyces paraingens</name>
    <dbReference type="NCBI Taxonomy" id="2606893"/>
    <lineage>
        <taxon>Eukaryota</taxon>
        <taxon>Fungi</taxon>
        <taxon>Dikarya</taxon>
        <taxon>Ascomycota</taxon>
        <taxon>Saccharomycotina</taxon>
        <taxon>Dipodascomycetes</taxon>
        <taxon>Dipodascales</taxon>
        <taxon>Dipodascaceae</taxon>
        <taxon>Magnusiomyces</taxon>
    </lineage>
</organism>
<dbReference type="AlphaFoldDB" id="A0A5E8BF51"/>
<evidence type="ECO:0000256" key="10">
    <source>
        <dbReference type="ARBA" id="ARBA00023264"/>
    </source>
</evidence>
<dbReference type="GO" id="GO:0005795">
    <property type="term" value="C:Golgi stack"/>
    <property type="evidence" value="ECO:0007669"/>
    <property type="project" value="UniProtKB-UniRule"/>
</dbReference>
<evidence type="ECO:0000313" key="16">
    <source>
        <dbReference type="EMBL" id="VVT49372.1"/>
    </source>
</evidence>
<feature type="compositionally biased region" description="Polar residues" evidence="13">
    <location>
        <begin position="257"/>
        <end position="266"/>
    </location>
</feature>
<feature type="domain" description="C2" evidence="14">
    <location>
        <begin position="12"/>
        <end position="126"/>
    </location>
</feature>
<keyword evidence="7 12" id="KW-0865">Zymogen</keyword>
<evidence type="ECO:0000256" key="6">
    <source>
        <dbReference type="ARBA" id="ARBA00023136"/>
    </source>
</evidence>
<comment type="similarity">
    <text evidence="12">Belongs to the phosphatidylserine decarboxylase family. PSD-B subfamily. Eukaryotic type II sub-subfamily.</text>
</comment>
<dbReference type="PROSITE" id="PS50004">
    <property type="entry name" value="C2"/>
    <property type="match status" value="2"/>
</dbReference>
<evidence type="ECO:0000313" key="17">
    <source>
        <dbReference type="Proteomes" id="UP000398389"/>
    </source>
</evidence>
<proteinExistence type="inferred from homology"/>
<dbReference type="GO" id="GO:0004609">
    <property type="term" value="F:phosphatidylserine decarboxylase activity"/>
    <property type="evidence" value="ECO:0007669"/>
    <property type="project" value="UniProtKB-UniRule"/>
</dbReference>
<evidence type="ECO:0000259" key="14">
    <source>
        <dbReference type="PROSITE" id="PS50004"/>
    </source>
</evidence>
<comment type="PTM">
    <text evidence="12">Is synthesized initially as an inactive proenzyme. Formation of the active enzyme involves a self-maturation process in which the active site pyruvoyl group is generated from an internal serine residue via an autocatalytic post-translational modification. Two non-identical subunits are generated from the proenzyme in this reaction, and the pyruvate is formed at the N-terminus of the alpha chain, which is derived from the carboxyl end of the proenzyme. The autoendoproteolytic cleavage occurs by a canonical serine protease mechanism, in which the side chain hydroxyl group of the serine supplies its oxygen atom to form the C-terminus of the beta chain, while the remainder of the serine residue undergoes an oxidative deamination to produce ammonia and the pyruvoyl prosthetic group on the alpha chain. During this reaction, the Ser that is part of the protease active site of the proenzyme becomes the pyruvoyl prosthetic group, which constitutes an essential element of the active site of the mature decarboxylase.</text>
</comment>
<evidence type="ECO:0000256" key="2">
    <source>
        <dbReference type="ARBA" id="ARBA00022516"/>
    </source>
</evidence>
<dbReference type="HAMAP" id="MF_00663">
    <property type="entry name" value="PS_decarb_PSD_B_type2"/>
    <property type="match status" value="1"/>
</dbReference>
<feature type="chain" id="PRO_5023433500" description="Phosphatidylserine decarboxylase 2 alpha chain" evidence="12">
    <location>
        <begin position="1068"/>
        <end position="1126"/>
    </location>
</feature>
<dbReference type="Gene3D" id="1.10.238.10">
    <property type="entry name" value="EF-hand"/>
    <property type="match status" value="1"/>
</dbReference>
<feature type="active site" description="Schiff-base intermediate with substrate; via pyruvic acid; for decarboxylase activity" evidence="12">
    <location>
        <position position="1068"/>
    </location>
</feature>
<dbReference type="Pfam" id="PF02666">
    <property type="entry name" value="PS_Dcarbxylase"/>
    <property type="match status" value="1"/>
</dbReference>
<keyword evidence="4" id="KW-0106">Calcium</keyword>
<keyword evidence="11 12" id="KW-0670">Pyruvate</keyword>
<comment type="subunit">
    <text evidence="12">Heterodimer of a large membrane-associated beta subunit and a small pyruvoyl-containing alpha subunit. Interacts with pstB2. This interaction may be a means to structurally tether the donor membrane (ER) harboring PstB2 to acceptor membranes (Golgi/endosomes) harboring PSD2 during PtdSer transport to the site of PtdEtn synthesis.</text>
</comment>
<evidence type="ECO:0000256" key="11">
    <source>
        <dbReference type="ARBA" id="ARBA00023317"/>
    </source>
</evidence>
<dbReference type="GO" id="GO:0000139">
    <property type="term" value="C:Golgi membrane"/>
    <property type="evidence" value="ECO:0007669"/>
    <property type="project" value="UniProtKB-SubCell"/>
</dbReference>
<evidence type="ECO:0000256" key="7">
    <source>
        <dbReference type="ARBA" id="ARBA00023145"/>
    </source>
</evidence>
<dbReference type="SMART" id="SM00239">
    <property type="entry name" value="C2"/>
    <property type="match status" value="2"/>
</dbReference>
<dbReference type="CDD" id="cd04039">
    <property type="entry name" value="C2_PSD"/>
    <property type="match status" value="1"/>
</dbReference>
<dbReference type="NCBIfam" id="TIGR00163">
    <property type="entry name" value="PS_decarb"/>
    <property type="match status" value="1"/>
</dbReference>
<feature type="compositionally biased region" description="Low complexity" evidence="13">
    <location>
        <begin position="232"/>
        <end position="245"/>
    </location>
</feature>
<feature type="region of interest" description="Disordered" evidence="13">
    <location>
        <begin position="232"/>
        <end position="315"/>
    </location>
</feature>
<dbReference type="PANTHER" id="PTHR10067">
    <property type="entry name" value="PHOSPHATIDYLSERINE DECARBOXYLASE"/>
    <property type="match status" value="1"/>
</dbReference>
<dbReference type="PROSITE" id="PS50222">
    <property type="entry name" value="EF_HAND_2"/>
    <property type="match status" value="1"/>
</dbReference>
<keyword evidence="6 12" id="KW-0472">Membrane</keyword>
<dbReference type="InterPro" id="IPR035892">
    <property type="entry name" value="C2_domain_sf"/>
</dbReference>
<feature type="site" description="Cleavage (non-hydrolytic); by autocatalysis" evidence="12">
    <location>
        <begin position="1067"/>
        <end position="1068"/>
    </location>
</feature>
<evidence type="ECO:0000256" key="13">
    <source>
        <dbReference type="SAM" id="MobiDB-lite"/>
    </source>
</evidence>
<dbReference type="GO" id="GO:0010008">
    <property type="term" value="C:endosome membrane"/>
    <property type="evidence" value="ECO:0007669"/>
    <property type="project" value="UniProtKB-SubCell"/>
</dbReference>
<comment type="pathway">
    <text evidence="1">Lipid metabolism.</text>
</comment>
<dbReference type="InterPro" id="IPR000008">
    <property type="entry name" value="C2_dom"/>
</dbReference>
<keyword evidence="10 12" id="KW-1208">Phospholipid metabolism</keyword>
<evidence type="ECO:0000256" key="8">
    <source>
        <dbReference type="ARBA" id="ARBA00023209"/>
    </source>
</evidence>
<comment type="catalytic activity">
    <reaction evidence="12">
        <text>a 1,2-diacyl-sn-glycero-3-phospho-L-serine + H(+) = a 1,2-diacyl-sn-glycero-3-phosphoethanolamine + CO2</text>
        <dbReference type="Rhea" id="RHEA:20828"/>
        <dbReference type="ChEBI" id="CHEBI:15378"/>
        <dbReference type="ChEBI" id="CHEBI:16526"/>
        <dbReference type="ChEBI" id="CHEBI:57262"/>
        <dbReference type="ChEBI" id="CHEBI:64612"/>
        <dbReference type="EC" id="4.1.1.65"/>
    </reaction>
</comment>
<dbReference type="InterPro" id="IPR011992">
    <property type="entry name" value="EF-hand-dom_pair"/>
</dbReference>
<feature type="active site" description="Charge relay system; for autoendoproteolytic cleavage activity" evidence="12">
    <location>
        <position position="923"/>
    </location>
</feature>
<evidence type="ECO:0000256" key="9">
    <source>
        <dbReference type="ARBA" id="ARBA00023239"/>
    </source>
</evidence>